<organism evidence="1 2">
    <name type="scientific">Rotaria magnacalcarata</name>
    <dbReference type="NCBI Taxonomy" id="392030"/>
    <lineage>
        <taxon>Eukaryota</taxon>
        <taxon>Metazoa</taxon>
        <taxon>Spiralia</taxon>
        <taxon>Gnathifera</taxon>
        <taxon>Rotifera</taxon>
        <taxon>Eurotatoria</taxon>
        <taxon>Bdelloidea</taxon>
        <taxon>Philodinida</taxon>
        <taxon>Philodinidae</taxon>
        <taxon>Rotaria</taxon>
    </lineage>
</organism>
<dbReference type="AlphaFoldDB" id="A0A8S3JLS8"/>
<comment type="caution">
    <text evidence="1">The sequence shown here is derived from an EMBL/GenBank/DDBJ whole genome shotgun (WGS) entry which is preliminary data.</text>
</comment>
<dbReference type="EMBL" id="CAJOBJ010365705">
    <property type="protein sequence ID" value="CAF5220887.1"/>
    <property type="molecule type" value="Genomic_DNA"/>
</dbReference>
<sequence length="51" mass="5715">VPILYIHVTDKDSGDNSRVRCTLNDTRLSLIVLTTNAYSLQISGSPLFDYE</sequence>
<evidence type="ECO:0000313" key="1">
    <source>
        <dbReference type="EMBL" id="CAF5220887.1"/>
    </source>
</evidence>
<proteinExistence type="predicted"/>
<protein>
    <submittedName>
        <fullName evidence="1">Uncharacterized protein</fullName>
    </submittedName>
</protein>
<reference evidence="1" key="1">
    <citation type="submission" date="2021-02" db="EMBL/GenBank/DDBJ databases">
        <authorList>
            <person name="Nowell W R."/>
        </authorList>
    </citation>
    <scope>NUCLEOTIDE SEQUENCE</scope>
</reference>
<gene>
    <name evidence="1" type="ORF">GIL414_LOCUS84256</name>
</gene>
<evidence type="ECO:0000313" key="2">
    <source>
        <dbReference type="Proteomes" id="UP000681720"/>
    </source>
</evidence>
<accession>A0A8S3JLS8</accession>
<dbReference type="Proteomes" id="UP000681720">
    <property type="component" value="Unassembled WGS sequence"/>
</dbReference>
<feature type="non-terminal residue" evidence="1">
    <location>
        <position position="1"/>
    </location>
</feature>
<name>A0A8S3JLS8_9BILA</name>
<feature type="non-terminal residue" evidence="1">
    <location>
        <position position="51"/>
    </location>
</feature>